<protein>
    <submittedName>
        <fullName evidence="1">Uncharacterized protein</fullName>
    </submittedName>
</protein>
<reference evidence="1" key="1">
    <citation type="submission" date="2018-05" db="EMBL/GenBank/DDBJ databases">
        <authorList>
            <person name="Lanie J.A."/>
            <person name="Ng W.-L."/>
            <person name="Kazmierczak K.M."/>
            <person name="Andrzejewski T.M."/>
            <person name="Davidsen T.M."/>
            <person name="Wayne K.J."/>
            <person name="Tettelin H."/>
            <person name="Glass J.I."/>
            <person name="Rusch D."/>
            <person name="Podicherti R."/>
            <person name="Tsui H.-C.T."/>
            <person name="Winkler M.E."/>
        </authorList>
    </citation>
    <scope>NUCLEOTIDE SEQUENCE</scope>
</reference>
<sequence length="81" mass="8959">MHQNLEPGAAVEIITETGLDPLNPVVPRSLTVVYVAIVDTTVAQRAVDARTKFVFALNTQSYLQPFASDRNNVPKHCYCRS</sequence>
<organism evidence="1">
    <name type="scientific">marine metagenome</name>
    <dbReference type="NCBI Taxonomy" id="408172"/>
    <lineage>
        <taxon>unclassified sequences</taxon>
        <taxon>metagenomes</taxon>
        <taxon>ecological metagenomes</taxon>
    </lineage>
</organism>
<proteinExistence type="predicted"/>
<evidence type="ECO:0000313" key="1">
    <source>
        <dbReference type="EMBL" id="SVC25202.1"/>
    </source>
</evidence>
<accession>A0A382KPN1</accession>
<gene>
    <name evidence="1" type="ORF">METZ01_LOCUS278056</name>
</gene>
<name>A0A382KPN1_9ZZZZ</name>
<dbReference type="AlphaFoldDB" id="A0A382KPN1"/>
<dbReference type="EMBL" id="UINC01081394">
    <property type="protein sequence ID" value="SVC25202.1"/>
    <property type="molecule type" value="Genomic_DNA"/>
</dbReference>